<sequence>TRYWTLARVAMTALNQFICSADVAPGMQHMPPPDEMKGMSPQDALRAVQILWHEMSNPDGNFPVTHDTYLKLYQLSSPDLSRRWDTILFDEAQDANPVTSALVLGQRCRVVLVGDRYQQIYRFRGASDALSHPALNGADRLWLTQSFRFGPAVAGVASQLLKR</sequence>
<dbReference type="GO" id="GO:0005524">
    <property type="term" value="F:ATP binding"/>
    <property type="evidence" value="ECO:0007669"/>
    <property type="project" value="UniProtKB-KW"/>
</dbReference>
<evidence type="ECO:0000313" key="7">
    <source>
        <dbReference type="Proteomes" id="UP000532204"/>
    </source>
</evidence>
<evidence type="ECO:0000256" key="2">
    <source>
        <dbReference type="ARBA" id="ARBA00022801"/>
    </source>
</evidence>
<reference evidence="6 7" key="1">
    <citation type="submission" date="2019-05" db="EMBL/GenBank/DDBJ databases">
        <authorList>
            <consortium name="NARMS: The National Antimicrobial Resistance Monitoring System"/>
        </authorList>
    </citation>
    <scope>NUCLEOTIDE SEQUENCE [LARGE SCALE GENOMIC DNA]</scope>
    <source>
        <strain evidence="6 7">CVM N18EC122</strain>
    </source>
</reference>
<dbReference type="Pfam" id="PF00580">
    <property type="entry name" value="UvrD-helicase"/>
    <property type="match status" value="1"/>
</dbReference>
<keyword evidence="1" id="KW-0547">Nucleotide-binding</keyword>
<dbReference type="GO" id="GO:0003677">
    <property type="term" value="F:DNA binding"/>
    <property type="evidence" value="ECO:0007669"/>
    <property type="project" value="InterPro"/>
</dbReference>
<evidence type="ECO:0000256" key="3">
    <source>
        <dbReference type="ARBA" id="ARBA00022806"/>
    </source>
</evidence>
<dbReference type="InterPro" id="IPR027417">
    <property type="entry name" value="P-loop_NTPase"/>
</dbReference>
<gene>
    <name evidence="6" type="ORF">E6D34_29355</name>
</gene>
<name>A0A8S7K5G9_ECOLX</name>
<protein>
    <submittedName>
        <fullName evidence="6">DNA helicase</fullName>
    </submittedName>
</protein>
<evidence type="ECO:0000313" key="6">
    <source>
        <dbReference type="EMBL" id="EFC9753190.1"/>
    </source>
</evidence>
<evidence type="ECO:0000259" key="5">
    <source>
        <dbReference type="Pfam" id="PF00580"/>
    </source>
</evidence>
<comment type="caution">
    <text evidence="6">The sequence shown here is derived from an EMBL/GenBank/DDBJ whole genome shotgun (WGS) entry which is preliminary data.</text>
</comment>
<evidence type="ECO:0000256" key="1">
    <source>
        <dbReference type="ARBA" id="ARBA00022741"/>
    </source>
</evidence>
<accession>A0A8S7K5G9</accession>
<dbReference type="GO" id="GO:0000724">
    <property type="term" value="P:double-strand break repair via homologous recombination"/>
    <property type="evidence" value="ECO:0007669"/>
    <property type="project" value="TreeGrafter"/>
</dbReference>
<dbReference type="PANTHER" id="PTHR11070:SF30">
    <property type="entry name" value="F-BOX DNA HELICASE 1"/>
    <property type="match status" value="1"/>
</dbReference>
<dbReference type="PANTHER" id="PTHR11070">
    <property type="entry name" value="UVRD / RECB / PCRA DNA HELICASE FAMILY MEMBER"/>
    <property type="match status" value="1"/>
</dbReference>
<dbReference type="InterPro" id="IPR014016">
    <property type="entry name" value="UvrD-like_ATP-bd"/>
</dbReference>
<keyword evidence="3 6" id="KW-0347">Helicase</keyword>
<feature type="domain" description="UvrD-like helicase ATP-binding" evidence="5">
    <location>
        <begin position="79"/>
        <end position="127"/>
    </location>
</feature>
<dbReference type="GO" id="GO:0016787">
    <property type="term" value="F:hydrolase activity"/>
    <property type="evidence" value="ECO:0007669"/>
    <property type="project" value="UniProtKB-KW"/>
</dbReference>
<evidence type="ECO:0000256" key="4">
    <source>
        <dbReference type="ARBA" id="ARBA00022840"/>
    </source>
</evidence>
<organism evidence="6 7">
    <name type="scientific">Escherichia coli</name>
    <dbReference type="NCBI Taxonomy" id="562"/>
    <lineage>
        <taxon>Bacteria</taxon>
        <taxon>Pseudomonadati</taxon>
        <taxon>Pseudomonadota</taxon>
        <taxon>Gammaproteobacteria</taxon>
        <taxon>Enterobacterales</taxon>
        <taxon>Enterobacteriaceae</taxon>
        <taxon>Escherichia</taxon>
    </lineage>
</organism>
<keyword evidence="4" id="KW-0067">ATP-binding</keyword>
<dbReference type="Proteomes" id="UP000532204">
    <property type="component" value="Unassembled WGS sequence"/>
</dbReference>
<dbReference type="GO" id="GO:0043138">
    <property type="term" value="F:3'-5' DNA helicase activity"/>
    <property type="evidence" value="ECO:0007669"/>
    <property type="project" value="TreeGrafter"/>
</dbReference>
<dbReference type="SUPFAM" id="SSF52540">
    <property type="entry name" value="P-loop containing nucleoside triphosphate hydrolases"/>
    <property type="match status" value="1"/>
</dbReference>
<feature type="non-terminal residue" evidence="6">
    <location>
        <position position="1"/>
    </location>
</feature>
<dbReference type="AlphaFoldDB" id="A0A8S7K5G9"/>
<dbReference type="EMBL" id="AASEBA010000289">
    <property type="protein sequence ID" value="EFC9753190.1"/>
    <property type="molecule type" value="Genomic_DNA"/>
</dbReference>
<keyword evidence="2" id="KW-0378">Hydrolase</keyword>
<dbReference type="GO" id="GO:0031297">
    <property type="term" value="P:replication fork processing"/>
    <property type="evidence" value="ECO:0007669"/>
    <property type="project" value="TreeGrafter"/>
</dbReference>
<feature type="non-terminal residue" evidence="6">
    <location>
        <position position="163"/>
    </location>
</feature>
<proteinExistence type="predicted"/>
<dbReference type="InterPro" id="IPR000212">
    <property type="entry name" value="DNA_helicase_UvrD/REP"/>
</dbReference>
<dbReference type="Gene3D" id="3.40.50.300">
    <property type="entry name" value="P-loop containing nucleotide triphosphate hydrolases"/>
    <property type="match status" value="1"/>
</dbReference>